<organism evidence="1 2">
    <name type="scientific">Panagrolaimus sp. JU765</name>
    <dbReference type="NCBI Taxonomy" id="591449"/>
    <lineage>
        <taxon>Eukaryota</taxon>
        <taxon>Metazoa</taxon>
        <taxon>Ecdysozoa</taxon>
        <taxon>Nematoda</taxon>
        <taxon>Chromadorea</taxon>
        <taxon>Rhabditida</taxon>
        <taxon>Tylenchina</taxon>
        <taxon>Panagrolaimomorpha</taxon>
        <taxon>Panagrolaimoidea</taxon>
        <taxon>Panagrolaimidae</taxon>
        <taxon>Panagrolaimus</taxon>
    </lineage>
</organism>
<name>A0AC34QZA2_9BILA</name>
<protein>
    <submittedName>
        <fullName evidence="2">Uncharacterized protein</fullName>
    </submittedName>
</protein>
<accession>A0AC34QZA2</accession>
<reference evidence="2" key="1">
    <citation type="submission" date="2022-11" db="UniProtKB">
        <authorList>
            <consortium name="WormBaseParasite"/>
        </authorList>
    </citation>
    <scope>IDENTIFICATION</scope>
</reference>
<evidence type="ECO:0000313" key="2">
    <source>
        <dbReference type="WBParaSite" id="JU765_v2.g20613.t1"/>
    </source>
</evidence>
<dbReference type="WBParaSite" id="JU765_v2.g20613.t1">
    <property type="protein sequence ID" value="JU765_v2.g20613.t1"/>
    <property type="gene ID" value="JU765_v2.g20613"/>
</dbReference>
<sequence length="378" mass="42145">MAENKRLQLLPALFAKKSKGIDLKSIHIKLRSSKFQNRCRVNCTLYWTETAIGPETRENSSVSDSTVSSKSSRKSSTKSTSKSSRKTIKRGKDCICKQPKEEDIVQRKCEGNCGRTLPVKQLFLMGQCEHAVCSRCLECAPRVENCFGVLGCPNPECYELDLAVLCLECAPRVENCFGVLGCPNPECYELDLAVLCPDKSKRMAQIRKVYHLPTKSTTSEVSCQTPMTIPSSRSSSSTSYLNLNAQSRLATPEDRICAKKVVHTVSVNLAIFRDAKDGSPFLQKSLFEFPSTISIGAALKSCVSESAELSSQDLNNRCYVGPTSFIKVLDRENWKPINLDDDEPLYNLEDDDMRVMLIIDLIGLGQLKSKSRKSKRQK</sequence>
<proteinExistence type="predicted"/>
<dbReference type="Proteomes" id="UP000887576">
    <property type="component" value="Unplaced"/>
</dbReference>
<evidence type="ECO:0000313" key="1">
    <source>
        <dbReference type="Proteomes" id="UP000887576"/>
    </source>
</evidence>